<sequence>MDGVVCFQNPRLPLLIKSGVTRHWMSNLSDRTLNYKLTLENPDSCFSIDPGQISGEIPAHGHISIIITRKPGVGKEDKLTIEYTGELTGKTVEENNSDEKIFFGKALRLYAWLH</sequence>
<accession>A0ABR1DLL8</accession>
<dbReference type="InterPro" id="IPR013783">
    <property type="entry name" value="Ig-like_fold"/>
</dbReference>
<dbReference type="Proteomes" id="UP001303046">
    <property type="component" value="Unassembled WGS sequence"/>
</dbReference>
<dbReference type="InterPro" id="IPR008962">
    <property type="entry name" value="PapD-like_sf"/>
</dbReference>
<organism evidence="1 2">
    <name type="scientific">Necator americanus</name>
    <name type="common">Human hookworm</name>
    <dbReference type="NCBI Taxonomy" id="51031"/>
    <lineage>
        <taxon>Eukaryota</taxon>
        <taxon>Metazoa</taxon>
        <taxon>Ecdysozoa</taxon>
        <taxon>Nematoda</taxon>
        <taxon>Chromadorea</taxon>
        <taxon>Rhabditida</taxon>
        <taxon>Rhabditina</taxon>
        <taxon>Rhabditomorpha</taxon>
        <taxon>Strongyloidea</taxon>
        <taxon>Ancylostomatidae</taxon>
        <taxon>Bunostominae</taxon>
        <taxon>Necator</taxon>
    </lineage>
</organism>
<comment type="caution">
    <text evidence="1">The sequence shown here is derived from an EMBL/GenBank/DDBJ whole genome shotgun (WGS) entry which is preliminary data.</text>
</comment>
<dbReference type="EMBL" id="JAVFWL010000004">
    <property type="protein sequence ID" value="KAK6751058.1"/>
    <property type="molecule type" value="Genomic_DNA"/>
</dbReference>
<evidence type="ECO:0008006" key="3">
    <source>
        <dbReference type="Google" id="ProtNLM"/>
    </source>
</evidence>
<reference evidence="1 2" key="1">
    <citation type="submission" date="2023-08" db="EMBL/GenBank/DDBJ databases">
        <title>A Necator americanus chromosomal reference genome.</title>
        <authorList>
            <person name="Ilik V."/>
            <person name="Petrzelkova K.J."/>
            <person name="Pardy F."/>
            <person name="Fuh T."/>
            <person name="Niatou-Singa F.S."/>
            <person name="Gouil Q."/>
            <person name="Baker L."/>
            <person name="Ritchie M.E."/>
            <person name="Jex A.R."/>
            <person name="Gazzola D."/>
            <person name="Li H."/>
            <person name="Toshio Fujiwara R."/>
            <person name="Zhan B."/>
            <person name="Aroian R.V."/>
            <person name="Pafco B."/>
            <person name="Schwarz E.M."/>
        </authorList>
    </citation>
    <scope>NUCLEOTIDE SEQUENCE [LARGE SCALE GENOMIC DNA]</scope>
    <source>
        <strain evidence="1 2">Aroian</strain>
        <tissue evidence="1">Whole animal</tissue>
    </source>
</reference>
<gene>
    <name evidence="1" type="primary">Necator_chrIV.g16104</name>
    <name evidence="1" type="ORF">RB195_002808</name>
</gene>
<proteinExistence type="predicted"/>
<dbReference type="Gene3D" id="2.60.40.10">
    <property type="entry name" value="Immunoglobulins"/>
    <property type="match status" value="1"/>
</dbReference>
<dbReference type="SUPFAM" id="SSF49354">
    <property type="entry name" value="PapD-like"/>
    <property type="match status" value="1"/>
</dbReference>
<keyword evidence="2" id="KW-1185">Reference proteome</keyword>
<protein>
    <recommendedName>
        <fullName evidence="3">MSP domain-containing protein</fullName>
    </recommendedName>
</protein>
<evidence type="ECO:0000313" key="1">
    <source>
        <dbReference type="EMBL" id="KAK6751058.1"/>
    </source>
</evidence>
<evidence type="ECO:0000313" key="2">
    <source>
        <dbReference type="Proteomes" id="UP001303046"/>
    </source>
</evidence>
<name>A0ABR1DLL8_NECAM</name>